<dbReference type="KEGG" id="tmb:Thimo_0200"/>
<accession>L0GQR0</accession>
<evidence type="ECO:0000313" key="1">
    <source>
        <dbReference type="EMBL" id="AGA89073.1"/>
    </source>
</evidence>
<name>L0GQR0_9GAMM</name>
<gene>
    <name evidence="1" type="ORF">Thimo_0200</name>
</gene>
<dbReference type="EMBL" id="CP003051">
    <property type="protein sequence ID" value="AGA89073.1"/>
    <property type="molecule type" value="Genomic_DNA"/>
</dbReference>
<dbReference type="Proteomes" id="UP000010816">
    <property type="component" value="Chromosome"/>
</dbReference>
<evidence type="ECO:0000313" key="2">
    <source>
        <dbReference type="Proteomes" id="UP000010816"/>
    </source>
</evidence>
<dbReference type="RefSeq" id="WP_015279223.1">
    <property type="nucleotide sequence ID" value="NC_019940.1"/>
</dbReference>
<organism evidence="1 2">
    <name type="scientific">Thioflavicoccus mobilis 8321</name>
    <dbReference type="NCBI Taxonomy" id="765912"/>
    <lineage>
        <taxon>Bacteria</taxon>
        <taxon>Pseudomonadati</taxon>
        <taxon>Pseudomonadota</taxon>
        <taxon>Gammaproteobacteria</taxon>
        <taxon>Chromatiales</taxon>
        <taxon>Chromatiaceae</taxon>
        <taxon>Thioflavicoccus</taxon>
    </lineage>
</organism>
<proteinExistence type="predicted"/>
<dbReference type="HOGENOM" id="CLU_2738782_0_0_6"/>
<keyword evidence="2" id="KW-1185">Reference proteome</keyword>
<sequence>MLGLHGFPRDRFLFAALSPLQGAPRVPQVFQALDQRLLFGDRQQDGQAVAVRVGDELRVQLGHGVVSLTGQ</sequence>
<dbReference type="AlphaFoldDB" id="L0GQR0"/>
<reference evidence="1 2" key="1">
    <citation type="submission" date="2011-09" db="EMBL/GenBank/DDBJ databases">
        <title>Complete sequence of chromosome of Thioflavicoccus mobilis 8321.</title>
        <authorList>
            <consortium name="US DOE Joint Genome Institute"/>
            <person name="Lucas S."/>
            <person name="Han J."/>
            <person name="Lapidus A."/>
            <person name="Cheng J.-F."/>
            <person name="Goodwin L."/>
            <person name="Pitluck S."/>
            <person name="Peters L."/>
            <person name="Ovchinnikova G."/>
            <person name="Lu M."/>
            <person name="Detter J.C."/>
            <person name="Han C."/>
            <person name="Tapia R."/>
            <person name="Land M."/>
            <person name="Hauser L."/>
            <person name="Kyrpides N."/>
            <person name="Ivanova N."/>
            <person name="Pagani I."/>
            <person name="Vogl K."/>
            <person name="Liu Z."/>
            <person name="Imhoff J."/>
            <person name="Thiel V."/>
            <person name="Frigaard N.-U."/>
            <person name="Bryant D."/>
            <person name="Woyke T."/>
        </authorList>
    </citation>
    <scope>NUCLEOTIDE SEQUENCE [LARGE SCALE GENOMIC DNA]</scope>
    <source>
        <strain evidence="1 2">8321</strain>
    </source>
</reference>
<protein>
    <submittedName>
        <fullName evidence="1">Uncharacterized protein</fullName>
    </submittedName>
</protein>